<evidence type="ECO:0000256" key="4">
    <source>
        <dbReference type="ARBA" id="ARBA00023136"/>
    </source>
</evidence>
<feature type="compositionally biased region" description="Polar residues" evidence="5">
    <location>
        <begin position="53"/>
        <end position="70"/>
    </location>
</feature>
<protein>
    <submittedName>
        <fullName evidence="6">Uncharacterized protein</fullName>
    </submittedName>
</protein>
<evidence type="ECO:0000256" key="5">
    <source>
        <dbReference type="SAM" id="MobiDB-lite"/>
    </source>
</evidence>
<keyword evidence="4" id="KW-0472">Membrane</keyword>
<dbReference type="PANTHER" id="PTHR30168">
    <property type="entry name" value="PUTATIVE MEMBRANE PROTEIN YPFJ"/>
    <property type="match status" value="1"/>
</dbReference>
<keyword evidence="2" id="KW-0812">Transmembrane</keyword>
<organism evidence="6">
    <name type="scientific">bioreactor metagenome</name>
    <dbReference type="NCBI Taxonomy" id="1076179"/>
    <lineage>
        <taxon>unclassified sequences</taxon>
        <taxon>metagenomes</taxon>
        <taxon>ecological metagenomes</taxon>
    </lineage>
</organism>
<dbReference type="PANTHER" id="PTHR30168:SF0">
    <property type="entry name" value="INNER MEMBRANE PROTEIN"/>
    <property type="match status" value="1"/>
</dbReference>
<evidence type="ECO:0000256" key="1">
    <source>
        <dbReference type="ARBA" id="ARBA00004167"/>
    </source>
</evidence>
<evidence type="ECO:0000256" key="2">
    <source>
        <dbReference type="ARBA" id="ARBA00022692"/>
    </source>
</evidence>
<dbReference type="Pfam" id="PF04228">
    <property type="entry name" value="Zn_peptidase"/>
    <property type="match status" value="1"/>
</dbReference>
<sequence>MSVFTELQADCLAGVWMNHAAETGYLTAPTSAEIAESLNAAQAVGDDNIQRQTQGYVSPESWTHGSSDQRQAALEDGLQSGNISSCNTPGWSE</sequence>
<feature type="region of interest" description="Disordered" evidence="5">
    <location>
        <begin position="53"/>
        <end position="93"/>
    </location>
</feature>
<dbReference type="EMBL" id="VSSQ01037044">
    <property type="protein sequence ID" value="MPM89643.1"/>
    <property type="molecule type" value="Genomic_DNA"/>
</dbReference>
<dbReference type="InterPro" id="IPR007343">
    <property type="entry name" value="Uncharacterised_pept_Zn_put"/>
</dbReference>
<accession>A0A645DLG9</accession>
<reference evidence="6" key="1">
    <citation type="submission" date="2019-08" db="EMBL/GenBank/DDBJ databases">
        <authorList>
            <person name="Kucharzyk K."/>
            <person name="Murdoch R.W."/>
            <person name="Higgins S."/>
            <person name="Loffler F."/>
        </authorList>
    </citation>
    <scope>NUCLEOTIDE SEQUENCE</scope>
</reference>
<comment type="caution">
    <text evidence="6">The sequence shown here is derived from an EMBL/GenBank/DDBJ whole genome shotgun (WGS) entry which is preliminary data.</text>
</comment>
<evidence type="ECO:0000256" key="3">
    <source>
        <dbReference type="ARBA" id="ARBA00022989"/>
    </source>
</evidence>
<dbReference type="GO" id="GO:0016020">
    <property type="term" value="C:membrane"/>
    <property type="evidence" value="ECO:0007669"/>
    <property type="project" value="UniProtKB-SubCell"/>
</dbReference>
<evidence type="ECO:0000313" key="6">
    <source>
        <dbReference type="EMBL" id="MPM89643.1"/>
    </source>
</evidence>
<dbReference type="AlphaFoldDB" id="A0A645DLG9"/>
<gene>
    <name evidence="6" type="ORF">SDC9_136755</name>
</gene>
<proteinExistence type="predicted"/>
<keyword evidence="3" id="KW-1133">Transmembrane helix</keyword>
<comment type="subcellular location">
    <subcellularLocation>
        <location evidence="1">Membrane</location>
        <topology evidence="1">Single-pass membrane protein</topology>
    </subcellularLocation>
</comment>
<feature type="compositionally biased region" description="Polar residues" evidence="5">
    <location>
        <begin position="79"/>
        <end position="93"/>
    </location>
</feature>
<name>A0A645DLG9_9ZZZZ</name>